<dbReference type="Proteomes" id="UP000649573">
    <property type="component" value="Unassembled WGS sequence"/>
</dbReference>
<dbReference type="SUPFAM" id="SSF82171">
    <property type="entry name" value="DPP6 N-terminal domain-like"/>
    <property type="match status" value="1"/>
</dbReference>
<evidence type="ECO:0000313" key="4">
    <source>
        <dbReference type="Proteomes" id="UP000649573"/>
    </source>
</evidence>
<dbReference type="Pfam" id="PF22738">
    <property type="entry name" value="NNH7"/>
    <property type="match status" value="1"/>
</dbReference>
<dbReference type="RefSeq" id="WP_229812585.1">
    <property type="nucleotide sequence ID" value="NZ_BMRE01000011.1"/>
</dbReference>
<dbReference type="Gene3D" id="3.40.50.300">
    <property type="entry name" value="P-loop containing nucleotide triphosphate hydrolases"/>
    <property type="match status" value="1"/>
</dbReference>
<reference evidence="4" key="1">
    <citation type="journal article" date="2019" name="Int. J. Syst. Evol. Microbiol.">
        <title>The Global Catalogue of Microorganisms (GCM) 10K type strain sequencing project: providing services to taxonomists for standard genome sequencing and annotation.</title>
        <authorList>
            <consortium name="The Broad Institute Genomics Platform"/>
            <consortium name="The Broad Institute Genome Sequencing Center for Infectious Disease"/>
            <person name="Wu L."/>
            <person name="Ma J."/>
        </authorList>
    </citation>
    <scope>NUCLEOTIDE SEQUENCE [LARGE SCALE GENOMIC DNA]</scope>
    <source>
        <strain evidence="4">JCM 3296</strain>
    </source>
</reference>
<dbReference type="Gene3D" id="2.120.10.30">
    <property type="entry name" value="TolB, C-terminal domain"/>
    <property type="match status" value="1"/>
</dbReference>
<feature type="region of interest" description="Disordered" evidence="1">
    <location>
        <begin position="900"/>
        <end position="932"/>
    </location>
</feature>
<feature type="compositionally biased region" description="Low complexity" evidence="1">
    <location>
        <begin position="901"/>
        <end position="932"/>
    </location>
</feature>
<organism evidence="3 4">
    <name type="scientific">Lentzea flava</name>
    <dbReference type="NCBI Taxonomy" id="103732"/>
    <lineage>
        <taxon>Bacteria</taxon>
        <taxon>Bacillati</taxon>
        <taxon>Actinomycetota</taxon>
        <taxon>Actinomycetes</taxon>
        <taxon>Pseudonocardiales</taxon>
        <taxon>Pseudonocardiaceae</taxon>
        <taxon>Lentzea</taxon>
    </lineage>
</organism>
<protein>
    <recommendedName>
        <fullName evidence="2">NACHT N-terminal Helical domain-containing protein</fullName>
    </recommendedName>
</protein>
<keyword evidence="4" id="KW-1185">Reference proteome</keyword>
<name>A0ABQ2UHV1_9PSEU</name>
<sequence length="965" mass="105753">MPPAATTLHGALLTLGRNDVLWKRKVDGWLGNVLTGTDQRKSMHAVFGWIAPGTEVPKLVREARQSTVQDLSSLGPGPARLELVAAVHTITVALSFFEHVREIAASMPGLAAPSAHDWHEEDRSFVSYLYSDDLPVPSAAQSFEAHLRDVTKWAAHRGERIQRILRLGRPANALLTNSFAEAVTASYADDFSAVAASVPEFAVWADVTDADITTRARRWLSSNRHESSTDYLPGTLRSANLAALEQPLAGEPHLPTIHDIYVNPHFRVTEAGPSARLTSDDWWSSEVPRRQDLELMLAGHLTSPRATGAPMLMIGEAGCGKSAVTRMLAAFPPAGEPTVVRVPLGQADPDLPVADQIGQALRYLTGDRVTWEDLSDHVSVVVLDGLDKLLSLRPNSNYLLEVVRFQLKEASRNRPVSVVITSRTSSLDQVLIPDGLPVVRLEPFDESQTRDWVAHWNRATATTPRKRLPVETVLAHGLLASQPLLLFMLATYLTDPLTPEPSADLSTTALLERLNDLCARRVGMEPQALSVAALGMFVRGRESLSETEFQADLAALGFQVPAWQYPQRWGPLADYQIASYLLDVLTGTDDELLFALLSHRLLTDRWPLWSMVFRLARSTVELRPLWRMLFLATLNRNDQPPRMDGYRGYQPTAGRSRSTFSTNLTLLRLVAKEVERTTKADEPESPRSAVEFVHRALKLGTKPIGQVTWSANGQLLTTNSGREITFWKITEDGQPRAIESHRGVSDVDWHPARSIAAIVQRSPASEEKTGSPIDTRRILVTALDGAEPRLLCAARSGTRISWSPNGSAVALLDPYSLRIVDVVSGATLVEHVFRGAPGQMGAYVPKPHWTRDGLHIVATHRTAAHLFLARGLRLVWKGRPGGGALAILAPDASSVIGACGSSGSTTTSRPVPRRAGASTTSSARSATASTGTRCRWSVRTRCSRRSRTSWSRRSSRAAFCPLWTT</sequence>
<dbReference type="EMBL" id="BMRE01000011">
    <property type="protein sequence ID" value="GGU36989.1"/>
    <property type="molecule type" value="Genomic_DNA"/>
</dbReference>
<dbReference type="SUPFAM" id="SSF52540">
    <property type="entry name" value="P-loop containing nucleoside triphosphate hydrolases"/>
    <property type="match status" value="1"/>
</dbReference>
<dbReference type="InterPro" id="IPR011042">
    <property type="entry name" value="6-blade_b-propeller_TolB-like"/>
</dbReference>
<evidence type="ECO:0000313" key="3">
    <source>
        <dbReference type="EMBL" id="GGU36989.1"/>
    </source>
</evidence>
<evidence type="ECO:0000259" key="2">
    <source>
        <dbReference type="Pfam" id="PF22738"/>
    </source>
</evidence>
<feature type="domain" description="NACHT N-terminal Helical" evidence="2">
    <location>
        <begin position="5"/>
        <end position="208"/>
    </location>
</feature>
<dbReference type="InterPro" id="IPR054567">
    <property type="entry name" value="NNH7"/>
</dbReference>
<proteinExistence type="predicted"/>
<gene>
    <name evidence="3" type="ORF">GCM10010178_31430</name>
</gene>
<accession>A0ABQ2UHV1</accession>
<comment type="caution">
    <text evidence="3">The sequence shown here is derived from an EMBL/GenBank/DDBJ whole genome shotgun (WGS) entry which is preliminary data.</text>
</comment>
<evidence type="ECO:0000256" key="1">
    <source>
        <dbReference type="SAM" id="MobiDB-lite"/>
    </source>
</evidence>
<dbReference type="InterPro" id="IPR027417">
    <property type="entry name" value="P-loop_NTPase"/>
</dbReference>